<dbReference type="InterPro" id="IPR015943">
    <property type="entry name" value="WD40/YVTN_repeat-like_dom_sf"/>
</dbReference>
<name>A0ABW0VRI1_9BACL</name>
<feature type="domain" description="YNCE-like beta-propeller" evidence="3">
    <location>
        <begin position="149"/>
        <end position="446"/>
    </location>
</feature>
<feature type="region of interest" description="Disordered" evidence="2">
    <location>
        <begin position="44"/>
        <end position="67"/>
    </location>
</feature>
<accession>A0ABW0VRI1</accession>
<keyword evidence="1" id="KW-0732">Signal</keyword>
<gene>
    <name evidence="4" type="ORF">ACFPYJ_05075</name>
</gene>
<evidence type="ECO:0000256" key="2">
    <source>
        <dbReference type="SAM" id="MobiDB-lite"/>
    </source>
</evidence>
<protein>
    <submittedName>
        <fullName evidence="4">Beta-propeller fold lactonase family protein</fullName>
    </submittedName>
</protein>
<proteinExistence type="predicted"/>
<evidence type="ECO:0000256" key="1">
    <source>
        <dbReference type="ARBA" id="ARBA00022729"/>
    </source>
</evidence>
<dbReference type="PANTHER" id="PTHR47197:SF3">
    <property type="entry name" value="DIHYDRO-HEME D1 DEHYDROGENASE"/>
    <property type="match status" value="1"/>
</dbReference>
<sequence>MPVLDTGLLFNRELRRTSFLTLTVMNMGRQPAVAGIQVYSMNGEMQSHQEQQDDSETGRPARQDGSYGSLNLETLKLIRLQPLGQDESVYSIHYPVETFETYGVRIVTNGLGAGDVSLSIMEFDEGMEVIKERRLGAAGASFVDELMLAYVANHTQHTLSVIQTSTLTRVATIMLPAGSSPRLVAITPDGSLVYVTCQGDKTVRVIDSRTQEICAEITLPMGAVPFAVAVSPIGNKVYVTTLIEDYVIVIDTATQTITKIISLPKGADCSSIAFSPDGSTAYLCLINYGSIAVVDTATDAIKQTIKLPGGSQPSAIAIMPNGAFAYVTDIHYEKVYVIRLSSNSIIATIILDESSDPQNLVITPDGALAYIASRGGDEIVVVNTARNEILTTIELPEGSNASDIAVSADGAKIYVTVLTFGYMAVIDIQSQLPVAILPTGSFPSGIAITPILLH</sequence>
<evidence type="ECO:0000259" key="3">
    <source>
        <dbReference type="Pfam" id="PF21783"/>
    </source>
</evidence>
<dbReference type="Pfam" id="PF21783">
    <property type="entry name" value="YNCE"/>
    <property type="match status" value="1"/>
</dbReference>
<evidence type="ECO:0000313" key="4">
    <source>
        <dbReference type="EMBL" id="MFC5648507.1"/>
    </source>
</evidence>
<dbReference type="PANTHER" id="PTHR47197">
    <property type="entry name" value="PROTEIN NIRF"/>
    <property type="match status" value="1"/>
</dbReference>
<evidence type="ECO:0000313" key="5">
    <source>
        <dbReference type="Proteomes" id="UP001596047"/>
    </source>
</evidence>
<dbReference type="Gene3D" id="2.130.10.10">
    <property type="entry name" value="YVTN repeat-like/Quinoprotein amine dehydrogenase"/>
    <property type="match status" value="2"/>
</dbReference>
<comment type="caution">
    <text evidence="4">The sequence shown here is derived from an EMBL/GenBank/DDBJ whole genome shotgun (WGS) entry which is preliminary data.</text>
</comment>
<dbReference type="RefSeq" id="WP_379186962.1">
    <property type="nucleotide sequence ID" value="NZ_JBHSOW010000016.1"/>
</dbReference>
<dbReference type="EMBL" id="JBHSOW010000016">
    <property type="protein sequence ID" value="MFC5648507.1"/>
    <property type="molecule type" value="Genomic_DNA"/>
</dbReference>
<dbReference type="Proteomes" id="UP001596047">
    <property type="component" value="Unassembled WGS sequence"/>
</dbReference>
<dbReference type="InterPro" id="IPR048433">
    <property type="entry name" value="YNCE-like_beta-prop"/>
</dbReference>
<dbReference type="InterPro" id="IPR051200">
    <property type="entry name" value="Host-pathogen_enzymatic-act"/>
</dbReference>
<dbReference type="InterPro" id="IPR011045">
    <property type="entry name" value="N2O_reductase_N"/>
</dbReference>
<reference evidence="5" key="1">
    <citation type="journal article" date="2019" name="Int. J. Syst. Evol. Microbiol.">
        <title>The Global Catalogue of Microorganisms (GCM) 10K type strain sequencing project: providing services to taxonomists for standard genome sequencing and annotation.</title>
        <authorList>
            <consortium name="The Broad Institute Genomics Platform"/>
            <consortium name="The Broad Institute Genome Sequencing Center for Infectious Disease"/>
            <person name="Wu L."/>
            <person name="Ma J."/>
        </authorList>
    </citation>
    <scope>NUCLEOTIDE SEQUENCE [LARGE SCALE GENOMIC DNA]</scope>
    <source>
        <strain evidence="5">CGMCC 1.3240</strain>
    </source>
</reference>
<dbReference type="SUPFAM" id="SSF50974">
    <property type="entry name" value="Nitrous oxide reductase, N-terminal domain"/>
    <property type="match status" value="1"/>
</dbReference>
<keyword evidence="5" id="KW-1185">Reference proteome</keyword>
<organism evidence="4 5">
    <name type="scientific">Paenibacillus solisilvae</name>
    <dbReference type="NCBI Taxonomy" id="2486751"/>
    <lineage>
        <taxon>Bacteria</taxon>
        <taxon>Bacillati</taxon>
        <taxon>Bacillota</taxon>
        <taxon>Bacilli</taxon>
        <taxon>Bacillales</taxon>
        <taxon>Paenibacillaceae</taxon>
        <taxon>Paenibacillus</taxon>
    </lineage>
</organism>